<name>A0ABV0BXT9_9SPHI</name>
<organism evidence="1 2">
    <name type="scientific">Sphingobacterium kitahiroshimense</name>
    <dbReference type="NCBI Taxonomy" id="470446"/>
    <lineage>
        <taxon>Bacteria</taxon>
        <taxon>Pseudomonadati</taxon>
        <taxon>Bacteroidota</taxon>
        <taxon>Sphingobacteriia</taxon>
        <taxon>Sphingobacteriales</taxon>
        <taxon>Sphingobacteriaceae</taxon>
        <taxon>Sphingobacterium</taxon>
    </lineage>
</organism>
<comment type="caution">
    <text evidence="1">The sequence shown here is derived from an EMBL/GenBank/DDBJ whole genome shotgun (WGS) entry which is preliminary data.</text>
</comment>
<gene>
    <name evidence="1" type="ORF">ABE541_20215</name>
</gene>
<proteinExistence type="predicted"/>
<keyword evidence="2" id="KW-1185">Reference proteome</keyword>
<dbReference type="Gene3D" id="2.60.120.10">
    <property type="entry name" value="Jelly Rolls"/>
    <property type="match status" value="1"/>
</dbReference>
<protein>
    <recommendedName>
        <fullName evidence="3">CRP-like cAMP-binding protein</fullName>
    </recommendedName>
</protein>
<evidence type="ECO:0000313" key="1">
    <source>
        <dbReference type="EMBL" id="MEN5379604.1"/>
    </source>
</evidence>
<dbReference type="InterPro" id="IPR018490">
    <property type="entry name" value="cNMP-bd_dom_sf"/>
</dbReference>
<dbReference type="InterPro" id="IPR014710">
    <property type="entry name" value="RmlC-like_jellyroll"/>
</dbReference>
<dbReference type="Proteomes" id="UP001409291">
    <property type="component" value="Unassembled WGS sequence"/>
</dbReference>
<evidence type="ECO:0008006" key="3">
    <source>
        <dbReference type="Google" id="ProtNLM"/>
    </source>
</evidence>
<sequence>MNRTDQEQQFFEYMSQNYPIPPKLWQELKTVLEIKKIKKNRYLTAEQFDLHFILDGMIIKRIENESEPHEEVVDFISTNQLIYHIEKMDHSQFEADVDSTVILIRNSNLSKVLEKHPIFLNHLEHLFGEVLLRRSYRGKLIHLTARERILKFKEDYPEAYKYCSVNDKSSFLGMTAAYYSNINI</sequence>
<accession>A0ABV0BXT9</accession>
<dbReference type="RefSeq" id="WP_346582448.1">
    <property type="nucleotide sequence ID" value="NZ_JBDJNQ010000011.1"/>
</dbReference>
<dbReference type="EMBL" id="JBDJNQ010000011">
    <property type="protein sequence ID" value="MEN5379604.1"/>
    <property type="molecule type" value="Genomic_DNA"/>
</dbReference>
<evidence type="ECO:0000313" key="2">
    <source>
        <dbReference type="Proteomes" id="UP001409291"/>
    </source>
</evidence>
<dbReference type="SUPFAM" id="SSF51206">
    <property type="entry name" value="cAMP-binding domain-like"/>
    <property type="match status" value="1"/>
</dbReference>
<reference evidence="1 2" key="1">
    <citation type="submission" date="2024-04" db="EMBL/GenBank/DDBJ databases">
        <title>WGS of bacteria from Torrens River.</title>
        <authorList>
            <person name="Wyrsch E.R."/>
            <person name="Drigo B."/>
        </authorList>
    </citation>
    <scope>NUCLEOTIDE SEQUENCE [LARGE SCALE GENOMIC DNA]</scope>
    <source>
        <strain evidence="1 2">TWI391</strain>
    </source>
</reference>